<proteinExistence type="predicted"/>
<dbReference type="Proteomes" id="UP000294933">
    <property type="component" value="Unassembled WGS sequence"/>
</dbReference>
<feature type="transmembrane region" description="Helical" evidence="1">
    <location>
        <begin position="114"/>
        <end position="135"/>
    </location>
</feature>
<keyword evidence="1" id="KW-0472">Membrane</keyword>
<gene>
    <name evidence="2" type="ORF">BD410DRAFT_796652</name>
</gene>
<reference evidence="2 3" key="1">
    <citation type="submission" date="2018-06" db="EMBL/GenBank/DDBJ databases">
        <title>A transcriptomic atlas of mushroom development highlights an independent origin of complex multicellularity.</title>
        <authorList>
            <consortium name="DOE Joint Genome Institute"/>
            <person name="Krizsan K."/>
            <person name="Almasi E."/>
            <person name="Merenyi Z."/>
            <person name="Sahu N."/>
            <person name="Viragh M."/>
            <person name="Koszo T."/>
            <person name="Mondo S."/>
            <person name="Kiss B."/>
            <person name="Balint B."/>
            <person name="Kues U."/>
            <person name="Barry K."/>
            <person name="Hegedus J.C."/>
            <person name="Henrissat B."/>
            <person name="Johnson J."/>
            <person name="Lipzen A."/>
            <person name="Ohm R."/>
            <person name="Nagy I."/>
            <person name="Pangilinan J."/>
            <person name="Yan J."/>
            <person name="Xiong Y."/>
            <person name="Grigoriev I.V."/>
            <person name="Hibbett D.S."/>
            <person name="Nagy L.G."/>
        </authorList>
    </citation>
    <scope>NUCLEOTIDE SEQUENCE [LARGE SCALE GENOMIC DNA]</scope>
    <source>
        <strain evidence="2 3">SZMC22713</strain>
    </source>
</reference>
<feature type="transmembrane region" description="Helical" evidence="1">
    <location>
        <begin position="76"/>
        <end position="94"/>
    </location>
</feature>
<keyword evidence="1" id="KW-1133">Transmembrane helix</keyword>
<keyword evidence="1" id="KW-0812">Transmembrane</keyword>
<feature type="transmembrane region" description="Helical" evidence="1">
    <location>
        <begin position="44"/>
        <end position="64"/>
    </location>
</feature>
<sequence length="156" mass="17853">MPSSLKSTCYTAFGHVLKFCCLCIAFYLPAFCLFVEWAQDVPTPWAIGATILSFVSSVVVSYPLRVITKHNIEKNPGLVNLCFAYWVLSLFSAAYKWELWLPSSDSGILTIATYMFYVFVFYMAESVFHHFVLALDPRWACLRRCTHSSGTPWPYF</sequence>
<evidence type="ECO:0000313" key="3">
    <source>
        <dbReference type="Proteomes" id="UP000294933"/>
    </source>
</evidence>
<evidence type="ECO:0000256" key="1">
    <source>
        <dbReference type="SAM" id="Phobius"/>
    </source>
</evidence>
<name>A0A4Y7PI41_9AGAM</name>
<organism evidence="2 3">
    <name type="scientific">Rickenella mellea</name>
    <dbReference type="NCBI Taxonomy" id="50990"/>
    <lineage>
        <taxon>Eukaryota</taxon>
        <taxon>Fungi</taxon>
        <taxon>Dikarya</taxon>
        <taxon>Basidiomycota</taxon>
        <taxon>Agaricomycotina</taxon>
        <taxon>Agaricomycetes</taxon>
        <taxon>Hymenochaetales</taxon>
        <taxon>Rickenellaceae</taxon>
        <taxon>Rickenella</taxon>
    </lineage>
</organism>
<feature type="transmembrane region" description="Helical" evidence="1">
    <location>
        <begin position="12"/>
        <end position="38"/>
    </location>
</feature>
<evidence type="ECO:0000313" key="2">
    <source>
        <dbReference type="EMBL" id="TDL15144.1"/>
    </source>
</evidence>
<dbReference type="VEuPathDB" id="FungiDB:BD410DRAFT_796652"/>
<dbReference type="AlphaFoldDB" id="A0A4Y7PI41"/>
<accession>A0A4Y7PI41</accession>
<keyword evidence="3" id="KW-1185">Reference proteome</keyword>
<protein>
    <submittedName>
        <fullName evidence="2">Uncharacterized protein</fullName>
    </submittedName>
</protein>
<dbReference type="EMBL" id="ML170288">
    <property type="protein sequence ID" value="TDL15144.1"/>
    <property type="molecule type" value="Genomic_DNA"/>
</dbReference>